<dbReference type="EMBL" id="FOJB01000001">
    <property type="protein sequence ID" value="SEW18764.1"/>
    <property type="molecule type" value="Genomic_DNA"/>
</dbReference>
<evidence type="ECO:0000259" key="1">
    <source>
        <dbReference type="Pfam" id="PF05618"/>
    </source>
</evidence>
<dbReference type="Gene3D" id="2.40.70.10">
    <property type="entry name" value="Acid Proteases"/>
    <property type="match status" value="1"/>
</dbReference>
<dbReference type="Pfam" id="PF05618">
    <property type="entry name" value="Zn_protease"/>
    <property type="match status" value="1"/>
</dbReference>
<organism evidence="2 3">
    <name type="scientific">Aliiroseovarius sediminilitoris</name>
    <dbReference type="NCBI Taxonomy" id="1173584"/>
    <lineage>
        <taxon>Bacteria</taxon>
        <taxon>Pseudomonadati</taxon>
        <taxon>Pseudomonadota</taxon>
        <taxon>Alphaproteobacteria</taxon>
        <taxon>Rhodobacterales</taxon>
        <taxon>Paracoccaceae</taxon>
        <taxon>Aliiroseovarius</taxon>
    </lineage>
</organism>
<name>A0A1I0PX86_9RHOB</name>
<dbReference type="OrthoDB" id="9782977at2"/>
<sequence length="175" mass="19830">MTKPRTAHPQQIIGWREHISLPQFGIFDLPAKVDTGARTSALHAVDQNVFDRDGAPWVEFMIPLKNRRTTRRICAPILEERDIKNTGGVPERRLVVRTTLVIGKRHWLIDVSLANREKMEFDVILGRSAIRRHRMLVDPRRSYLAGAPIAVMAALPREVTPGPVPIPDLHTGEEE</sequence>
<dbReference type="AlphaFoldDB" id="A0A1I0PX86"/>
<dbReference type="RefSeq" id="WP_091430269.1">
    <property type="nucleotide sequence ID" value="NZ_FOJB01000001.1"/>
</dbReference>
<dbReference type="Proteomes" id="UP000199650">
    <property type="component" value="Unassembled WGS sequence"/>
</dbReference>
<evidence type="ECO:0000313" key="2">
    <source>
        <dbReference type="EMBL" id="SEW18764.1"/>
    </source>
</evidence>
<gene>
    <name evidence="2" type="ORF">SAMN05444851_1976</name>
</gene>
<feature type="domain" description="Retropepsin-like aspartic endopeptidase" evidence="1">
    <location>
        <begin position="12"/>
        <end position="145"/>
    </location>
</feature>
<evidence type="ECO:0000313" key="3">
    <source>
        <dbReference type="Proteomes" id="UP000199650"/>
    </source>
</evidence>
<proteinExistence type="predicted"/>
<dbReference type="STRING" id="1173584.SAMN05444851_1976"/>
<keyword evidence="3" id="KW-1185">Reference proteome</keyword>
<dbReference type="InterPro" id="IPR008503">
    <property type="entry name" value="Asp_endopeptidase"/>
</dbReference>
<dbReference type="PANTHER" id="PTHR38037:SF2">
    <property type="entry name" value="ATP-DEPENDENT ZINC PROTEASE DOMAIN-CONTAINING PROTEIN-RELATED"/>
    <property type="match status" value="1"/>
</dbReference>
<reference evidence="2 3" key="1">
    <citation type="submission" date="2016-10" db="EMBL/GenBank/DDBJ databases">
        <authorList>
            <person name="de Groot N.N."/>
        </authorList>
    </citation>
    <scope>NUCLEOTIDE SEQUENCE [LARGE SCALE GENOMIC DNA]</scope>
    <source>
        <strain evidence="2 3">DSM 29439</strain>
    </source>
</reference>
<dbReference type="PANTHER" id="PTHR38037">
    <property type="entry name" value="ZN_PROTEASE DOMAIN-CONTAINING PROTEIN"/>
    <property type="match status" value="1"/>
</dbReference>
<protein>
    <submittedName>
        <fullName evidence="2">Uncharacterized conserved protein</fullName>
    </submittedName>
</protein>
<dbReference type="InterPro" id="IPR021109">
    <property type="entry name" value="Peptidase_aspartic_dom_sf"/>
</dbReference>
<dbReference type="SUPFAM" id="SSF50630">
    <property type="entry name" value="Acid proteases"/>
    <property type="match status" value="1"/>
</dbReference>
<accession>A0A1I0PX86</accession>